<proteinExistence type="predicted"/>
<protein>
    <recommendedName>
        <fullName evidence="1">Transcriptional repressor PaaX-like central Cas2-like domain-containing protein</fullName>
    </recommendedName>
</protein>
<dbReference type="EMBL" id="MGKD01000025">
    <property type="protein sequence ID" value="OGN18976.1"/>
    <property type="molecule type" value="Genomic_DNA"/>
</dbReference>
<feature type="domain" description="Transcriptional repressor PaaX-like central Cas2-like" evidence="1">
    <location>
        <begin position="85"/>
        <end position="161"/>
    </location>
</feature>
<comment type="caution">
    <text evidence="2">The sequence shown here is derived from an EMBL/GenBank/DDBJ whole genome shotgun (WGS) entry which is preliminary data.</text>
</comment>
<gene>
    <name evidence="2" type="ORF">A3F25_02640</name>
</gene>
<name>A0A1F8G2K1_9BACT</name>
<evidence type="ECO:0000259" key="1">
    <source>
        <dbReference type="Pfam" id="PF20803"/>
    </source>
</evidence>
<dbReference type="SUPFAM" id="SSF143430">
    <property type="entry name" value="TTP0101/SSO1404-like"/>
    <property type="match status" value="1"/>
</dbReference>
<dbReference type="InterPro" id="IPR048846">
    <property type="entry name" value="PaaX-like_central"/>
</dbReference>
<dbReference type="Pfam" id="PF20803">
    <property type="entry name" value="PaaX_M"/>
    <property type="match status" value="1"/>
</dbReference>
<dbReference type="Proteomes" id="UP000177478">
    <property type="component" value="Unassembled WGS sequence"/>
</dbReference>
<evidence type="ECO:0000313" key="2">
    <source>
        <dbReference type="EMBL" id="OGN18976.1"/>
    </source>
</evidence>
<accession>A0A1F8G2K1</accession>
<dbReference type="Gene3D" id="3.30.70.2650">
    <property type="match status" value="1"/>
</dbReference>
<sequence>MKSEFIKQLVEVLSDLPVIFKQESLQRKMMRLGGYNPNKIDSALYNLNRRGIFEKRKNGLAFTKKGNVWFKKHRLNYFQEQIKLKKWDKRWRIIIFDIPKQLHNRRSYFQKKIKGFGFYALQKSVYVFPYVCEQALGIIAEQYKLNEYIDILFAFDLGTREEEVKKYYGL</sequence>
<reference evidence="2 3" key="1">
    <citation type="journal article" date="2016" name="Nat. Commun.">
        <title>Thousands of microbial genomes shed light on interconnected biogeochemical processes in an aquifer system.</title>
        <authorList>
            <person name="Anantharaman K."/>
            <person name="Brown C.T."/>
            <person name="Hug L.A."/>
            <person name="Sharon I."/>
            <person name="Castelle C.J."/>
            <person name="Probst A.J."/>
            <person name="Thomas B.C."/>
            <person name="Singh A."/>
            <person name="Wilkins M.J."/>
            <person name="Karaoz U."/>
            <person name="Brodie E.L."/>
            <person name="Williams K.H."/>
            <person name="Hubbard S.S."/>
            <person name="Banfield J.F."/>
        </authorList>
    </citation>
    <scope>NUCLEOTIDE SEQUENCE [LARGE SCALE GENOMIC DNA]</scope>
</reference>
<organism evidence="2 3">
    <name type="scientific">Candidatus Yanofskybacteria bacterium RIFCSPHIGHO2_12_FULL_45_19b</name>
    <dbReference type="NCBI Taxonomy" id="1802689"/>
    <lineage>
        <taxon>Bacteria</taxon>
        <taxon>Candidatus Yanofskyibacteriota</taxon>
    </lineage>
</organism>
<evidence type="ECO:0000313" key="3">
    <source>
        <dbReference type="Proteomes" id="UP000177478"/>
    </source>
</evidence>
<dbReference type="STRING" id="1802689.A3F25_02640"/>
<dbReference type="AlphaFoldDB" id="A0A1F8G2K1"/>